<accession>A0A0M4HCS8</accession>
<dbReference type="AlphaFoldDB" id="A0A0M4HCS8"/>
<dbReference type="KEGG" id="ccap:AES38_15270"/>
<reference evidence="1 2" key="1">
    <citation type="journal article" date="2020" name="Mol. Plant Pathol.">
        <title>Plasmid composition and the chpG gene determine the virulence level of Clavibacter capsici natural isolates in pepper.</title>
        <authorList>
            <person name="Hwang I.S."/>
            <person name="Lee H.M."/>
            <person name="Oh E.J."/>
            <person name="Lee S."/>
            <person name="Heu S."/>
            <person name="Oh C.S."/>
        </authorList>
    </citation>
    <scope>NUCLEOTIDE SEQUENCE [LARGE SCALE GENOMIC DNA]</scope>
    <source>
        <strain evidence="1 2">1101</strain>
    </source>
</reference>
<keyword evidence="1" id="KW-0614">Plasmid</keyword>
<keyword evidence="2" id="KW-1185">Reference proteome</keyword>
<protein>
    <submittedName>
        <fullName evidence="1">Uncharacterized protein</fullName>
    </submittedName>
</protein>
<geneLocation type="plasmid" evidence="1 2">
    <name>pCM2_1101</name>
</geneLocation>
<dbReference type="EMBL" id="CP048050">
    <property type="protein sequence ID" value="QIS46456.1"/>
    <property type="molecule type" value="Genomic_DNA"/>
</dbReference>
<evidence type="ECO:0000313" key="2">
    <source>
        <dbReference type="Proteomes" id="UP000503164"/>
    </source>
</evidence>
<dbReference type="Proteomes" id="UP000503164">
    <property type="component" value="Plasmid pCM2_1101"/>
</dbReference>
<name>A0A0M4HCS8_9MICO</name>
<sequence>MSTKITQRSAPTADVEQGMALVEKAQQLAGHFPDAEALGRARRVLEGTMTEDEARAEVAAKYGFSVRQR</sequence>
<organism evidence="1 2">
    <name type="scientific">Clavibacter capsici</name>
    <dbReference type="NCBI Taxonomy" id="1874630"/>
    <lineage>
        <taxon>Bacteria</taxon>
        <taxon>Bacillati</taxon>
        <taxon>Actinomycetota</taxon>
        <taxon>Actinomycetes</taxon>
        <taxon>Micrococcales</taxon>
        <taxon>Microbacteriaceae</taxon>
        <taxon>Clavibacter</taxon>
    </lineage>
</organism>
<dbReference type="RefSeq" id="WP_053775966.1">
    <property type="nucleotide sequence ID" value="NZ_CP012575.1"/>
</dbReference>
<evidence type="ECO:0000313" key="1">
    <source>
        <dbReference type="EMBL" id="QIS46456.1"/>
    </source>
</evidence>
<proteinExistence type="predicted"/>
<gene>
    <name evidence="1" type="ORF">GW570_14810</name>
</gene>